<evidence type="ECO:0000313" key="2">
    <source>
        <dbReference type="EMBL" id="KAK9084954.1"/>
    </source>
</evidence>
<accession>A0AAP0E9F5</accession>
<dbReference type="PANTHER" id="PTHR48029:SF1">
    <property type="entry name" value="NUCLEOLAR PROTEIN 8"/>
    <property type="match status" value="1"/>
</dbReference>
<organism evidence="2 3">
    <name type="scientific">Stephania japonica</name>
    <dbReference type="NCBI Taxonomy" id="461633"/>
    <lineage>
        <taxon>Eukaryota</taxon>
        <taxon>Viridiplantae</taxon>
        <taxon>Streptophyta</taxon>
        <taxon>Embryophyta</taxon>
        <taxon>Tracheophyta</taxon>
        <taxon>Spermatophyta</taxon>
        <taxon>Magnoliopsida</taxon>
        <taxon>Ranunculales</taxon>
        <taxon>Menispermaceae</taxon>
        <taxon>Menispermoideae</taxon>
        <taxon>Cissampelideae</taxon>
        <taxon>Stephania</taxon>
    </lineage>
</organism>
<keyword evidence="1" id="KW-0694">RNA-binding</keyword>
<evidence type="ECO:0000313" key="3">
    <source>
        <dbReference type="Proteomes" id="UP001417504"/>
    </source>
</evidence>
<name>A0AAP0E9F5_9MAGN</name>
<sequence>MAMRLAAAQRLLSGRHLFTSFPFATPPSHAQAKPSTLLFLTGLLTEDSRAFETDGRTVHYAEHSVVGIRLSNLITTEGLRESFSKFGQVMCEEAAKGIEGMDGKYLDGSAIFAEYARPPPPPLMQSQP</sequence>
<dbReference type="SUPFAM" id="SSF54928">
    <property type="entry name" value="RNA-binding domain, RBD"/>
    <property type="match status" value="1"/>
</dbReference>
<reference evidence="2 3" key="1">
    <citation type="submission" date="2024-01" db="EMBL/GenBank/DDBJ databases">
        <title>Genome assemblies of Stephania.</title>
        <authorList>
            <person name="Yang L."/>
        </authorList>
    </citation>
    <scope>NUCLEOTIDE SEQUENCE [LARGE SCALE GENOMIC DNA]</scope>
    <source>
        <strain evidence="2">QJT</strain>
        <tissue evidence="2">Leaf</tissue>
    </source>
</reference>
<dbReference type="InterPro" id="IPR035979">
    <property type="entry name" value="RBD_domain_sf"/>
</dbReference>
<keyword evidence="3" id="KW-1185">Reference proteome</keyword>
<dbReference type="Proteomes" id="UP001417504">
    <property type="component" value="Unassembled WGS sequence"/>
</dbReference>
<gene>
    <name evidence="2" type="ORF">Sjap_025365</name>
</gene>
<dbReference type="EMBL" id="JBBNAE010000011">
    <property type="protein sequence ID" value="KAK9084954.1"/>
    <property type="molecule type" value="Genomic_DNA"/>
</dbReference>
<dbReference type="AlphaFoldDB" id="A0AAP0E9F5"/>
<evidence type="ECO:0000256" key="1">
    <source>
        <dbReference type="ARBA" id="ARBA00022884"/>
    </source>
</evidence>
<protein>
    <recommendedName>
        <fullName evidence="4">RRM domain-containing protein</fullName>
    </recommendedName>
</protein>
<dbReference type="PANTHER" id="PTHR48029">
    <property type="entry name" value="NUCLEOLAR PROTEIN 8"/>
    <property type="match status" value="1"/>
</dbReference>
<evidence type="ECO:0008006" key="4">
    <source>
        <dbReference type="Google" id="ProtNLM"/>
    </source>
</evidence>
<proteinExistence type="predicted"/>
<comment type="caution">
    <text evidence="2">The sequence shown here is derived from an EMBL/GenBank/DDBJ whole genome shotgun (WGS) entry which is preliminary data.</text>
</comment>
<dbReference type="GO" id="GO:0003723">
    <property type="term" value="F:RNA binding"/>
    <property type="evidence" value="ECO:0007669"/>
    <property type="project" value="UniProtKB-KW"/>
</dbReference>